<dbReference type="NCBIfam" id="NF003843">
    <property type="entry name" value="PRK05422.1"/>
    <property type="match status" value="1"/>
</dbReference>
<dbReference type="HAMAP" id="MF_00023">
    <property type="entry name" value="SmpB"/>
    <property type="match status" value="1"/>
</dbReference>
<dbReference type="EMBL" id="JAFREP010000017">
    <property type="protein sequence ID" value="MBO1320516.1"/>
    <property type="molecule type" value="Genomic_DNA"/>
</dbReference>
<protein>
    <recommendedName>
        <fullName evidence="3">SsrA-binding protein</fullName>
    </recommendedName>
    <alternativeName>
        <fullName evidence="3">Small protein B</fullName>
    </alternativeName>
</protein>
<dbReference type="GO" id="GO:0070930">
    <property type="term" value="P:trans-translation-dependent protein tagging"/>
    <property type="evidence" value="ECO:0007669"/>
    <property type="project" value="TreeGrafter"/>
</dbReference>
<dbReference type="InterPro" id="IPR023620">
    <property type="entry name" value="SmpB"/>
</dbReference>
<dbReference type="GO" id="GO:0005829">
    <property type="term" value="C:cytosol"/>
    <property type="evidence" value="ECO:0007669"/>
    <property type="project" value="TreeGrafter"/>
</dbReference>
<dbReference type="AlphaFoldDB" id="A0A8J7QHE7"/>
<evidence type="ECO:0000313" key="4">
    <source>
        <dbReference type="EMBL" id="MBO1320516.1"/>
    </source>
</evidence>
<dbReference type="Proteomes" id="UP000664417">
    <property type="component" value="Unassembled WGS sequence"/>
</dbReference>
<comment type="caution">
    <text evidence="4">The sequence shown here is derived from an EMBL/GenBank/DDBJ whole genome shotgun (WGS) entry which is preliminary data.</text>
</comment>
<sequence>MAVKIIAENRKARHDYEILEKVEVGLQLQGSEVKSLREGRANLTDGHARFKDNEAWLISVHVSPYVNGGYANHDPLRPRKILMHRRELDRWMGKIKTKGLAVVPLKLYFNKRGFVKCELALARGKKLHDKRETLKRKVMDREAQAAIKSRRGG</sequence>
<comment type="function">
    <text evidence="3">Required for rescue of stalled ribosomes mediated by trans-translation. Binds to transfer-messenger RNA (tmRNA), required for stable association of tmRNA with ribosomes. tmRNA and SmpB together mimic tRNA shape, replacing the anticodon stem-loop with SmpB. tmRNA is encoded by the ssrA gene; the 2 termini fold to resemble tRNA(Ala) and it encodes a 'tag peptide', a short internal open reading frame. During trans-translation Ala-aminoacylated tmRNA acts like a tRNA, entering the A-site of stalled ribosomes, displacing the stalled mRNA. The ribosome then switches to translate the ORF on the tmRNA; the nascent peptide is terminated with the 'tag peptide' encoded by the tmRNA and targeted for degradation. The ribosome is freed to recommence translation, which seems to be the essential function of trans-translation.</text>
</comment>
<comment type="subcellular location">
    <subcellularLocation>
        <location evidence="3">Cytoplasm</location>
    </subcellularLocation>
    <text evidence="3">The tmRNA-SmpB complex associates with stalled 70S ribosomes.</text>
</comment>
<evidence type="ECO:0000256" key="3">
    <source>
        <dbReference type="HAMAP-Rule" id="MF_00023"/>
    </source>
</evidence>
<accession>A0A8J7QHE7</accession>
<dbReference type="InterPro" id="IPR000037">
    <property type="entry name" value="SsrA-bd_prot"/>
</dbReference>
<name>A0A8J7QHE7_9BACT</name>
<dbReference type="SUPFAM" id="SSF74982">
    <property type="entry name" value="Small protein B (SmpB)"/>
    <property type="match status" value="1"/>
</dbReference>
<keyword evidence="1 3" id="KW-0963">Cytoplasm</keyword>
<dbReference type="GO" id="GO:0003723">
    <property type="term" value="F:RNA binding"/>
    <property type="evidence" value="ECO:0007669"/>
    <property type="project" value="UniProtKB-UniRule"/>
</dbReference>
<dbReference type="Gene3D" id="2.40.280.10">
    <property type="match status" value="1"/>
</dbReference>
<evidence type="ECO:0000313" key="5">
    <source>
        <dbReference type="Proteomes" id="UP000664417"/>
    </source>
</evidence>
<dbReference type="RefSeq" id="WP_207860471.1">
    <property type="nucleotide sequence ID" value="NZ_JAFREP010000017.1"/>
</dbReference>
<proteinExistence type="inferred from homology"/>
<evidence type="ECO:0000256" key="2">
    <source>
        <dbReference type="ARBA" id="ARBA00022884"/>
    </source>
</evidence>
<keyword evidence="5" id="KW-1185">Reference proteome</keyword>
<dbReference type="Pfam" id="PF01668">
    <property type="entry name" value="SmpB"/>
    <property type="match status" value="1"/>
</dbReference>
<dbReference type="PANTHER" id="PTHR30308">
    <property type="entry name" value="TMRNA-BINDING COMPONENT OF TRANS-TRANSLATION TAGGING COMPLEX"/>
    <property type="match status" value="1"/>
</dbReference>
<organism evidence="4 5">
    <name type="scientific">Acanthopleuribacter pedis</name>
    <dbReference type="NCBI Taxonomy" id="442870"/>
    <lineage>
        <taxon>Bacteria</taxon>
        <taxon>Pseudomonadati</taxon>
        <taxon>Acidobacteriota</taxon>
        <taxon>Holophagae</taxon>
        <taxon>Acanthopleuribacterales</taxon>
        <taxon>Acanthopleuribacteraceae</taxon>
        <taxon>Acanthopleuribacter</taxon>
    </lineage>
</organism>
<gene>
    <name evidence="3 4" type="primary">smpB</name>
    <name evidence="4" type="ORF">J3U88_18715</name>
</gene>
<keyword evidence="2 3" id="KW-0694">RNA-binding</keyword>
<comment type="similarity">
    <text evidence="3">Belongs to the SmpB family.</text>
</comment>
<evidence type="ECO:0000256" key="1">
    <source>
        <dbReference type="ARBA" id="ARBA00022490"/>
    </source>
</evidence>
<dbReference type="NCBIfam" id="TIGR00086">
    <property type="entry name" value="smpB"/>
    <property type="match status" value="1"/>
</dbReference>
<dbReference type="CDD" id="cd09294">
    <property type="entry name" value="SmpB"/>
    <property type="match status" value="1"/>
</dbReference>
<dbReference type="PANTHER" id="PTHR30308:SF2">
    <property type="entry name" value="SSRA-BINDING PROTEIN"/>
    <property type="match status" value="1"/>
</dbReference>
<reference evidence="4" key="1">
    <citation type="submission" date="2021-03" db="EMBL/GenBank/DDBJ databases">
        <authorList>
            <person name="Wang G."/>
        </authorList>
    </citation>
    <scope>NUCLEOTIDE SEQUENCE</scope>
    <source>
        <strain evidence="4">KCTC 12899</strain>
    </source>
</reference>
<dbReference type="GO" id="GO:0070929">
    <property type="term" value="P:trans-translation"/>
    <property type="evidence" value="ECO:0007669"/>
    <property type="project" value="UniProtKB-UniRule"/>
</dbReference>